<dbReference type="SUPFAM" id="SSF52374">
    <property type="entry name" value="Nucleotidylyl transferase"/>
    <property type="match status" value="1"/>
</dbReference>
<sequence length="405" mass="44422">MPHATDLPQALELIARGADEVLKREELEARLKQGRPLRVKAGFDPTAPDLHLGHTVLLNKMRQFQDLGHQVVFLIGDFTGMIGDPTGKNATRKPLTREDVIANARTYEAQVFKVLDRERTEVRFNSEWFGKMGAADMIRLAGQHTVARMLERDDFAKRYAAQQSIAIHEFLYPLVQGYDSVALEADVELGGTDQKFNLLMGRGLQEHYGQKPQVVLTMPLLEGLDGVQKMSKSLGNYIGIDEPAIDIVNKTMKIGDDLMWKWIELLSFDISIDEAAKLKAEVAAGLNPRDIKLRLARELATRFHDAAAADTAIAGWQVAVTGQGDTALLPLQDVAVPAEGLRIAALLTAAGITPSNSEANRKLRERAVKVDGAVVEDAGTTFAPGFEGVLQVGKRNFARVRLVAA</sequence>
<evidence type="ECO:0000256" key="5">
    <source>
        <dbReference type="ARBA" id="ARBA00022884"/>
    </source>
</evidence>
<dbReference type="EC" id="6.1.1.1" evidence="9"/>
<evidence type="ECO:0000313" key="12">
    <source>
        <dbReference type="Proteomes" id="UP001501727"/>
    </source>
</evidence>
<protein>
    <recommendedName>
        <fullName evidence="9">Tyrosine--tRNA ligase</fullName>
        <ecNumber evidence="9">6.1.1.1</ecNumber>
    </recommendedName>
    <alternativeName>
        <fullName evidence="9">Tyrosyl-tRNA synthetase</fullName>
        <shortName evidence="9">TyrRS</shortName>
    </alternativeName>
</protein>
<keyword evidence="5 10" id="KW-0694">RNA-binding</keyword>
<keyword evidence="6 9" id="KW-0648">Protein biosynthesis</keyword>
<evidence type="ECO:0000313" key="11">
    <source>
        <dbReference type="EMBL" id="GAA3926363.1"/>
    </source>
</evidence>
<keyword evidence="7 9" id="KW-0030">Aminoacyl-tRNA synthetase</keyword>
<keyword evidence="2 9" id="KW-0436">Ligase</keyword>
<evidence type="ECO:0000256" key="8">
    <source>
        <dbReference type="ARBA" id="ARBA00048248"/>
    </source>
</evidence>
<evidence type="ECO:0000256" key="2">
    <source>
        <dbReference type="ARBA" id="ARBA00022598"/>
    </source>
</evidence>
<evidence type="ECO:0000256" key="1">
    <source>
        <dbReference type="ARBA" id="ARBA00022490"/>
    </source>
</evidence>
<comment type="catalytic activity">
    <reaction evidence="8 9">
        <text>tRNA(Tyr) + L-tyrosine + ATP = L-tyrosyl-tRNA(Tyr) + AMP + diphosphate + H(+)</text>
        <dbReference type="Rhea" id="RHEA:10220"/>
        <dbReference type="Rhea" id="RHEA-COMP:9706"/>
        <dbReference type="Rhea" id="RHEA-COMP:9707"/>
        <dbReference type="ChEBI" id="CHEBI:15378"/>
        <dbReference type="ChEBI" id="CHEBI:30616"/>
        <dbReference type="ChEBI" id="CHEBI:33019"/>
        <dbReference type="ChEBI" id="CHEBI:58315"/>
        <dbReference type="ChEBI" id="CHEBI:78442"/>
        <dbReference type="ChEBI" id="CHEBI:78536"/>
        <dbReference type="ChEBI" id="CHEBI:456215"/>
        <dbReference type="EC" id="6.1.1.1"/>
    </reaction>
</comment>
<dbReference type="InterPro" id="IPR024088">
    <property type="entry name" value="Tyr-tRNA-ligase_bac-type"/>
</dbReference>
<dbReference type="Gene3D" id="1.10.240.10">
    <property type="entry name" value="Tyrosyl-Transfer RNA Synthetase"/>
    <property type="match status" value="1"/>
</dbReference>
<organism evidence="11 12">
    <name type="scientific">Luteimonas lutimaris</name>
    <dbReference type="NCBI Taxonomy" id="698645"/>
    <lineage>
        <taxon>Bacteria</taxon>
        <taxon>Pseudomonadati</taxon>
        <taxon>Pseudomonadota</taxon>
        <taxon>Gammaproteobacteria</taxon>
        <taxon>Lysobacterales</taxon>
        <taxon>Lysobacteraceae</taxon>
        <taxon>Luteimonas</taxon>
    </lineage>
</organism>
<comment type="caution">
    <text evidence="11">The sequence shown here is derived from an EMBL/GenBank/DDBJ whole genome shotgun (WGS) entry which is preliminary data.</text>
</comment>
<dbReference type="InterPro" id="IPR036986">
    <property type="entry name" value="S4_RNA-bd_sf"/>
</dbReference>
<gene>
    <name evidence="9 11" type="primary">tyrS</name>
    <name evidence="11" type="ORF">GCM10022229_20600</name>
</gene>
<dbReference type="NCBIfam" id="TIGR00234">
    <property type="entry name" value="tyrS"/>
    <property type="match status" value="1"/>
</dbReference>
<dbReference type="RefSeq" id="WP_344759912.1">
    <property type="nucleotide sequence ID" value="NZ_BAAAZU010000011.1"/>
</dbReference>
<evidence type="ECO:0000256" key="4">
    <source>
        <dbReference type="ARBA" id="ARBA00022840"/>
    </source>
</evidence>
<comment type="function">
    <text evidence="9">Catalyzes the attachment of tyrosine to tRNA(Tyr) in a two-step reaction: tyrosine is first activated by ATP to form Tyr-AMP and then transferred to the acceptor end of tRNA(Tyr).</text>
</comment>
<name>A0ABP7MPX3_9GAMM</name>
<dbReference type="InterPro" id="IPR002305">
    <property type="entry name" value="aa-tRNA-synth_Ic"/>
</dbReference>
<dbReference type="PANTHER" id="PTHR11766">
    <property type="entry name" value="TYROSYL-TRNA SYNTHETASE"/>
    <property type="match status" value="1"/>
</dbReference>
<dbReference type="CDD" id="cd00805">
    <property type="entry name" value="TyrRS_core"/>
    <property type="match status" value="1"/>
</dbReference>
<dbReference type="PROSITE" id="PS50889">
    <property type="entry name" value="S4"/>
    <property type="match status" value="1"/>
</dbReference>
<dbReference type="Proteomes" id="UP001501727">
    <property type="component" value="Unassembled WGS sequence"/>
</dbReference>
<keyword evidence="3 9" id="KW-0547">Nucleotide-binding</keyword>
<comment type="subcellular location">
    <subcellularLocation>
        <location evidence="9">Cytoplasm</location>
    </subcellularLocation>
</comment>
<dbReference type="SUPFAM" id="SSF55174">
    <property type="entry name" value="Alpha-L RNA-binding motif"/>
    <property type="match status" value="1"/>
</dbReference>
<evidence type="ECO:0000256" key="3">
    <source>
        <dbReference type="ARBA" id="ARBA00022741"/>
    </source>
</evidence>
<proteinExistence type="inferred from homology"/>
<evidence type="ECO:0000256" key="7">
    <source>
        <dbReference type="ARBA" id="ARBA00023146"/>
    </source>
</evidence>
<feature type="binding site" evidence="9">
    <location>
        <position position="232"/>
    </location>
    <ligand>
        <name>ATP</name>
        <dbReference type="ChEBI" id="CHEBI:30616"/>
    </ligand>
</feature>
<dbReference type="Gene3D" id="3.40.50.620">
    <property type="entry name" value="HUPs"/>
    <property type="match status" value="1"/>
</dbReference>
<comment type="subunit">
    <text evidence="9">Homodimer.</text>
</comment>
<evidence type="ECO:0000256" key="10">
    <source>
        <dbReference type="PROSITE-ProRule" id="PRU00182"/>
    </source>
</evidence>
<comment type="similarity">
    <text evidence="9">Belongs to the class-I aminoacyl-tRNA synthetase family. TyrS type 2 subfamily.</text>
</comment>
<keyword evidence="1 9" id="KW-0963">Cytoplasm</keyword>
<dbReference type="InterPro" id="IPR024108">
    <property type="entry name" value="Tyr-tRNA-ligase_bac_2"/>
</dbReference>
<dbReference type="EMBL" id="BAAAZU010000011">
    <property type="protein sequence ID" value="GAA3926363.1"/>
    <property type="molecule type" value="Genomic_DNA"/>
</dbReference>
<dbReference type="Pfam" id="PF00579">
    <property type="entry name" value="tRNA-synt_1b"/>
    <property type="match status" value="1"/>
</dbReference>
<dbReference type="InterPro" id="IPR002307">
    <property type="entry name" value="Tyr-tRNA-ligase"/>
</dbReference>
<feature type="short sequence motif" description="'KMSKS' region" evidence="9">
    <location>
        <begin position="229"/>
        <end position="233"/>
    </location>
</feature>
<dbReference type="HAMAP" id="MF_02007">
    <property type="entry name" value="Tyr_tRNA_synth_type2"/>
    <property type="match status" value="1"/>
</dbReference>
<dbReference type="PANTHER" id="PTHR11766:SF1">
    <property type="entry name" value="TYROSINE--TRNA LIGASE"/>
    <property type="match status" value="1"/>
</dbReference>
<dbReference type="InterPro" id="IPR001412">
    <property type="entry name" value="aa-tRNA-synth_I_CS"/>
</dbReference>
<dbReference type="InterPro" id="IPR014729">
    <property type="entry name" value="Rossmann-like_a/b/a_fold"/>
</dbReference>
<dbReference type="GO" id="GO:0016874">
    <property type="term" value="F:ligase activity"/>
    <property type="evidence" value="ECO:0007669"/>
    <property type="project" value="UniProtKB-KW"/>
</dbReference>
<feature type="short sequence motif" description="'HIGH' region" evidence="9">
    <location>
        <begin position="45"/>
        <end position="54"/>
    </location>
</feature>
<evidence type="ECO:0000256" key="9">
    <source>
        <dbReference type="HAMAP-Rule" id="MF_02007"/>
    </source>
</evidence>
<reference evidence="12" key="1">
    <citation type="journal article" date="2019" name="Int. J. Syst. Evol. Microbiol.">
        <title>The Global Catalogue of Microorganisms (GCM) 10K type strain sequencing project: providing services to taxonomists for standard genome sequencing and annotation.</title>
        <authorList>
            <consortium name="The Broad Institute Genomics Platform"/>
            <consortium name="The Broad Institute Genome Sequencing Center for Infectious Disease"/>
            <person name="Wu L."/>
            <person name="Ma J."/>
        </authorList>
    </citation>
    <scope>NUCLEOTIDE SEQUENCE [LARGE SCALE GENOMIC DNA]</scope>
    <source>
        <strain evidence="12">JCM 16916</strain>
    </source>
</reference>
<keyword evidence="12" id="KW-1185">Reference proteome</keyword>
<keyword evidence="4 9" id="KW-0067">ATP-binding</keyword>
<dbReference type="PRINTS" id="PR01040">
    <property type="entry name" value="TRNASYNTHTYR"/>
</dbReference>
<accession>A0ABP7MPX3</accession>
<evidence type="ECO:0000256" key="6">
    <source>
        <dbReference type="ARBA" id="ARBA00022917"/>
    </source>
</evidence>
<dbReference type="PROSITE" id="PS00178">
    <property type="entry name" value="AA_TRNA_LIGASE_I"/>
    <property type="match status" value="1"/>
</dbReference>
<dbReference type="CDD" id="cd00165">
    <property type="entry name" value="S4"/>
    <property type="match status" value="1"/>
</dbReference>
<dbReference type="Gene3D" id="3.10.290.10">
    <property type="entry name" value="RNA-binding S4 domain"/>
    <property type="match status" value="1"/>
</dbReference>